<proteinExistence type="predicted"/>
<sequence length="114" mass="13639">MFYSASLLVQIYSVQELYDNLKKTKNKKDQLIFERHLADWDSRKKRILGLADSLVDKDMEFCINFLNPELNYFYTVTNLFSDDTVKAENTAKELQTKAYKEVYFINNSKIWRNF</sequence>
<accession>A0ACB0ZZ99</accession>
<reference evidence="1" key="1">
    <citation type="submission" date="2023-11" db="EMBL/GenBank/DDBJ databases">
        <authorList>
            <person name="Poullet M."/>
        </authorList>
    </citation>
    <scope>NUCLEOTIDE SEQUENCE</scope>
    <source>
        <strain evidence="1">E1834</strain>
    </source>
</reference>
<comment type="caution">
    <text evidence="1">The sequence shown here is derived from an EMBL/GenBank/DDBJ whole genome shotgun (WGS) entry which is preliminary data.</text>
</comment>
<organism evidence="1 2">
    <name type="scientific">Meloidogyne enterolobii</name>
    <name type="common">Root-knot nematode worm</name>
    <name type="synonym">Meloidogyne mayaguensis</name>
    <dbReference type="NCBI Taxonomy" id="390850"/>
    <lineage>
        <taxon>Eukaryota</taxon>
        <taxon>Metazoa</taxon>
        <taxon>Ecdysozoa</taxon>
        <taxon>Nematoda</taxon>
        <taxon>Chromadorea</taxon>
        <taxon>Rhabditida</taxon>
        <taxon>Tylenchina</taxon>
        <taxon>Tylenchomorpha</taxon>
        <taxon>Tylenchoidea</taxon>
        <taxon>Meloidogynidae</taxon>
        <taxon>Meloidogyninae</taxon>
        <taxon>Meloidogyne</taxon>
    </lineage>
</organism>
<evidence type="ECO:0000313" key="2">
    <source>
        <dbReference type="Proteomes" id="UP001497535"/>
    </source>
</evidence>
<name>A0ACB0ZZ99_MELEN</name>
<dbReference type="Proteomes" id="UP001497535">
    <property type="component" value="Unassembled WGS sequence"/>
</dbReference>
<keyword evidence="2" id="KW-1185">Reference proteome</keyword>
<evidence type="ECO:0000313" key="1">
    <source>
        <dbReference type="EMBL" id="CAK5083290.1"/>
    </source>
</evidence>
<protein>
    <submittedName>
        <fullName evidence="1">Uncharacterized protein</fullName>
    </submittedName>
</protein>
<dbReference type="EMBL" id="CAVMJV010000050">
    <property type="protein sequence ID" value="CAK5083290.1"/>
    <property type="molecule type" value="Genomic_DNA"/>
</dbReference>
<gene>
    <name evidence="1" type="ORF">MENTE1834_LOCUS30617</name>
</gene>